<evidence type="ECO:0000259" key="5">
    <source>
        <dbReference type="Pfam" id="PF13336"/>
    </source>
</evidence>
<reference evidence="6 7" key="1">
    <citation type="submission" date="2015-03" db="EMBL/GenBank/DDBJ databases">
        <authorList>
            <person name="Murphy D."/>
        </authorList>
    </citation>
    <scope>NUCLEOTIDE SEQUENCE [LARGE SCALE GENOMIC DNA]</scope>
    <source>
        <strain evidence="6 7">OL-4</strain>
    </source>
</reference>
<dbReference type="Pfam" id="PF02550">
    <property type="entry name" value="AcetylCoA_hydro"/>
    <property type="match status" value="1"/>
</dbReference>
<dbReference type="InterPro" id="IPR023990">
    <property type="entry name" value="Butryl-CoA_acetate_CoA_Tfrase"/>
</dbReference>
<dbReference type="HAMAP" id="MF_03228">
    <property type="entry name" value="But_CoA_trans"/>
    <property type="match status" value="1"/>
</dbReference>
<dbReference type="GO" id="GO:0006084">
    <property type="term" value="P:acetyl-CoA metabolic process"/>
    <property type="evidence" value="ECO:0007669"/>
    <property type="project" value="UniProtKB-UniRule"/>
</dbReference>
<comment type="pathway">
    <text evidence="3">Lipid metabolism; butanoate metabolism.</text>
</comment>
<dbReference type="SUPFAM" id="SSF100950">
    <property type="entry name" value="NagB/RpiA/CoA transferase-like"/>
    <property type="match status" value="2"/>
</dbReference>
<feature type="binding site" evidence="3">
    <location>
        <begin position="220"/>
        <end position="224"/>
    </location>
    <ligand>
        <name>CoA</name>
        <dbReference type="ChEBI" id="CHEBI:57287"/>
    </ligand>
</feature>
<dbReference type="Gene3D" id="3.30.750.70">
    <property type="entry name" value="4-hydroxybutyrate coenzyme like domains"/>
    <property type="match status" value="1"/>
</dbReference>
<evidence type="ECO:0000259" key="4">
    <source>
        <dbReference type="Pfam" id="PF02550"/>
    </source>
</evidence>
<evidence type="ECO:0000256" key="2">
    <source>
        <dbReference type="ARBA" id="ARBA00022679"/>
    </source>
</evidence>
<dbReference type="EMBL" id="CGIH01000042">
    <property type="protein sequence ID" value="CQB51959.1"/>
    <property type="molecule type" value="Genomic_DNA"/>
</dbReference>
<dbReference type="GO" id="GO:0019605">
    <property type="term" value="P:butyrate metabolic process"/>
    <property type="evidence" value="ECO:0007669"/>
    <property type="project" value="UniProtKB-UniRule"/>
</dbReference>
<dbReference type="EC" id="2.8.3.-" evidence="3"/>
<name>A0A0E4GUF9_9FIRM</name>
<dbReference type="InterPro" id="IPR003702">
    <property type="entry name" value="ActCoA_hydro_N"/>
</dbReference>
<comment type="catalytic activity">
    <reaction evidence="3">
        <text>butanoate + acetyl-CoA = butanoyl-CoA + acetate</text>
        <dbReference type="Rhea" id="RHEA:30071"/>
        <dbReference type="ChEBI" id="CHEBI:17968"/>
        <dbReference type="ChEBI" id="CHEBI:30089"/>
        <dbReference type="ChEBI" id="CHEBI:57288"/>
        <dbReference type="ChEBI" id="CHEBI:57371"/>
    </reaction>
</comment>
<dbReference type="STRING" id="690567.2422"/>
<keyword evidence="3" id="KW-0443">Lipid metabolism</keyword>
<keyword evidence="3" id="KW-0276">Fatty acid metabolism</keyword>
<dbReference type="Pfam" id="PF13336">
    <property type="entry name" value="AcetylCoA_hyd_C"/>
    <property type="match status" value="1"/>
</dbReference>
<keyword evidence="7" id="KW-1185">Reference proteome</keyword>
<dbReference type="UniPathway" id="UPA00863"/>
<evidence type="ECO:0000256" key="1">
    <source>
        <dbReference type="ARBA" id="ARBA00009632"/>
    </source>
</evidence>
<dbReference type="Gene3D" id="3.40.1080.10">
    <property type="entry name" value="Glutaconate Coenzyme A-transferase"/>
    <property type="match status" value="1"/>
</dbReference>
<dbReference type="InterPro" id="IPR026888">
    <property type="entry name" value="AcetylCoA_hyd_C"/>
</dbReference>
<feature type="domain" description="Acetyl-CoA hydrolase/transferase N-terminal" evidence="4">
    <location>
        <begin position="9"/>
        <end position="187"/>
    </location>
</feature>
<dbReference type="Gene3D" id="3.40.1080.20">
    <property type="entry name" value="Acetyl-CoA hydrolase/transferase C-terminal domain"/>
    <property type="match status" value="1"/>
</dbReference>
<dbReference type="OrthoDB" id="9801795at2"/>
<comment type="similarity">
    <text evidence="1 3">Belongs to the acetyl-CoA hydrolase/transferase family.</text>
</comment>
<accession>A0A0E4GUF9</accession>
<dbReference type="GO" id="GO:0005737">
    <property type="term" value="C:cytoplasm"/>
    <property type="evidence" value="ECO:0007669"/>
    <property type="project" value="UniProtKB-SubCell"/>
</dbReference>
<dbReference type="Proteomes" id="UP000045545">
    <property type="component" value="Unassembled WGS sequence"/>
</dbReference>
<dbReference type="PANTHER" id="PTHR21432">
    <property type="entry name" value="ACETYL-COA HYDROLASE-RELATED"/>
    <property type="match status" value="1"/>
</dbReference>
<dbReference type="RefSeq" id="WP_046499353.1">
    <property type="nucleotide sequence ID" value="NZ_CGIH01000042.1"/>
</dbReference>
<evidence type="ECO:0000313" key="7">
    <source>
        <dbReference type="Proteomes" id="UP000045545"/>
    </source>
</evidence>
<dbReference type="GO" id="GO:0008775">
    <property type="term" value="F:acetate CoA-transferase activity"/>
    <property type="evidence" value="ECO:0007669"/>
    <property type="project" value="InterPro"/>
</dbReference>
<organism evidence="6 7">
    <name type="scientific">Syntrophomonas zehnderi OL-4</name>
    <dbReference type="NCBI Taxonomy" id="690567"/>
    <lineage>
        <taxon>Bacteria</taxon>
        <taxon>Bacillati</taxon>
        <taxon>Bacillota</taxon>
        <taxon>Clostridia</taxon>
        <taxon>Eubacteriales</taxon>
        <taxon>Syntrophomonadaceae</taxon>
        <taxon>Syntrophomonas</taxon>
    </lineage>
</organism>
<comment type="function">
    <text evidence="3">Coenzyme A-transferase that converts butyrate to butyryl-CoA.</text>
</comment>
<keyword evidence="3" id="KW-0963">Cytoplasm</keyword>
<keyword evidence="6" id="KW-0378">Hydrolase</keyword>
<protein>
    <recommendedName>
        <fullName evidence="3">Probable butyrate:acetyl-CoA coenzyme A-transferase</fullName>
        <shortName evidence="3">Butyrate CoA-transferase</shortName>
        <ecNumber evidence="3">2.8.3.-</ecNumber>
    </recommendedName>
</protein>
<sequence length="448" mass="49513">MTNANKRLYEEKLLSADKAAEVVKSGDKIFYSEFAMFPHALDEALAKRIDQLYDLELYSVSFTNVPKVVEADPKQEHIIMHDWHFGGLSRKLSDQGLCYYVPLCYSHGSRSVHKYVENDVAMICVAPMDNKGFFNLGTSNSFTAANLHKASTIIVEVNSSVPQCLGGNSENIHISNVDYIVEGNNNPLIQLPIIESDPVNCKIAEHIMPEIEDGCCLQLGIGGIPNVVGTKIAESDLKDLGIHTEMLVDSFVDMYETGRITGARKNIDRYKMVYTFAMGTDKLYNFLDNNPVCASYPCHYTNDPKMIALNDKVISINGAVEVDLFSQVSSESSGIRQISGTGGQLDFTMGAFGSHGGKGMICLPSAYIGKDGKLHSRIVPALSRGSIVTTPRSVVQYIVTENGIALLKGKSTWKRAEALIEIAHPQFQDELIKEAQEMRIWVRSNRIE</sequence>
<dbReference type="InterPro" id="IPR046433">
    <property type="entry name" value="ActCoA_hydro"/>
</dbReference>
<dbReference type="GO" id="GO:0016787">
    <property type="term" value="F:hydrolase activity"/>
    <property type="evidence" value="ECO:0007669"/>
    <property type="project" value="UniProtKB-KW"/>
</dbReference>
<dbReference type="InterPro" id="IPR038460">
    <property type="entry name" value="AcetylCoA_hyd_C_sf"/>
</dbReference>
<evidence type="ECO:0000256" key="3">
    <source>
        <dbReference type="HAMAP-Rule" id="MF_03228"/>
    </source>
</evidence>
<proteinExistence type="inferred from homology"/>
<dbReference type="PANTHER" id="PTHR21432:SF20">
    <property type="entry name" value="ACETYL-COA HYDROLASE"/>
    <property type="match status" value="1"/>
</dbReference>
<dbReference type="AlphaFoldDB" id="A0A0E4GUF9"/>
<keyword evidence="2 3" id="KW-0808">Transferase</keyword>
<dbReference type="InterPro" id="IPR037171">
    <property type="entry name" value="NagB/RpiA_transferase-like"/>
</dbReference>
<evidence type="ECO:0000313" key="6">
    <source>
        <dbReference type="EMBL" id="CQB51959.1"/>
    </source>
</evidence>
<gene>
    <name evidence="6" type="ORF">2422</name>
</gene>
<feature type="binding site" evidence="3">
    <location>
        <position position="320"/>
    </location>
    <ligand>
        <name>CoA</name>
        <dbReference type="ChEBI" id="CHEBI:57287"/>
    </ligand>
</feature>
<feature type="binding site" evidence="3">
    <location>
        <position position="343"/>
    </location>
    <ligand>
        <name>CoA</name>
        <dbReference type="ChEBI" id="CHEBI:57287"/>
    </ligand>
</feature>
<comment type="subcellular location">
    <subcellularLocation>
        <location evidence="3">Cytoplasm</location>
    </subcellularLocation>
</comment>
<feature type="domain" description="Acetyl-CoA hydrolase/transferase C-terminal" evidence="5">
    <location>
        <begin position="279"/>
        <end position="435"/>
    </location>
</feature>
<dbReference type="GO" id="GO:0006083">
    <property type="term" value="P:acetate metabolic process"/>
    <property type="evidence" value="ECO:0007669"/>
    <property type="project" value="InterPro"/>
</dbReference>
<feature type="active site" description="5-glutamyl coenzyme A thioester intermediate" evidence="3">
    <location>
        <position position="245"/>
    </location>
</feature>